<feature type="compositionally biased region" description="Low complexity" evidence="1">
    <location>
        <begin position="109"/>
        <end position="119"/>
    </location>
</feature>
<feature type="region of interest" description="Disordered" evidence="1">
    <location>
        <begin position="383"/>
        <end position="445"/>
    </location>
</feature>
<evidence type="ECO:0000313" key="3">
    <source>
        <dbReference type="EMBL" id="KNE66280.1"/>
    </source>
</evidence>
<reference evidence="3 4" key="1">
    <citation type="submission" date="2009-11" db="EMBL/GenBank/DDBJ databases">
        <title>Annotation of Allomyces macrogynus ATCC 38327.</title>
        <authorList>
            <consortium name="The Broad Institute Genome Sequencing Platform"/>
            <person name="Russ C."/>
            <person name="Cuomo C."/>
            <person name="Burger G."/>
            <person name="Gray M.W."/>
            <person name="Holland P.W.H."/>
            <person name="King N."/>
            <person name="Lang F.B.F."/>
            <person name="Roger A.J."/>
            <person name="Ruiz-Trillo I."/>
            <person name="Young S.K."/>
            <person name="Zeng Q."/>
            <person name="Gargeya S."/>
            <person name="Fitzgerald M."/>
            <person name="Haas B."/>
            <person name="Abouelleil A."/>
            <person name="Alvarado L."/>
            <person name="Arachchi H.M."/>
            <person name="Berlin A."/>
            <person name="Chapman S.B."/>
            <person name="Gearin G."/>
            <person name="Goldberg J."/>
            <person name="Griggs A."/>
            <person name="Gujja S."/>
            <person name="Hansen M."/>
            <person name="Heiman D."/>
            <person name="Howarth C."/>
            <person name="Larimer J."/>
            <person name="Lui A."/>
            <person name="MacDonald P.J.P."/>
            <person name="McCowen C."/>
            <person name="Montmayeur A."/>
            <person name="Murphy C."/>
            <person name="Neiman D."/>
            <person name="Pearson M."/>
            <person name="Priest M."/>
            <person name="Roberts A."/>
            <person name="Saif S."/>
            <person name="Shea T."/>
            <person name="Sisk P."/>
            <person name="Stolte C."/>
            <person name="Sykes S."/>
            <person name="Wortman J."/>
            <person name="Nusbaum C."/>
            <person name="Birren B."/>
        </authorList>
    </citation>
    <scope>NUCLEOTIDE SEQUENCE [LARGE SCALE GENOMIC DNA]</scope>
    <source>
        <strain evidence="3 4">ATCC 38327</strain>
    </source>
</reference>
<evidence type="ECO:0000256" key="2">
    <source>
        <dbReference type="SAM" id="Phobius"/>
    </source>
</evidence>
<feature type="region of interest" description="Disordered" evidence="1">
    <location>
        <begin position="85"/>
        <end position="119"/>
    </location>
</feature>
<dbReference type="VEuPathDB" id="FungiDB:AMAG_10509"/>
<feature type="region of interest" description="Disordered" evidence="1">
    <location>
        <begin position="461"/>
        <end position="486"/>
    </location>
</feature>
<accession>A0A0L0SV62</accession>
<feature type="compositionally biased region" description="Low complexity" evidence="1">
    <location>
        <begin position="152"/>
        <end position="169"/>
    </location>
</feature>
<evidence type="ECO:0000256" key="1">
    <source>
        <dbReference type="SAM" id="MobiDB-lite"/>
    </source>
</evidence>
<evidence type="ECO:0000313" key="4">
    <source>
        <dbReference type="Proteomes" id="UP000054350"/>
    </source>
</evidence>
<dbReference type="AlphaFoldDB" id="A0A0L0SV62"/>
<keyword evidence="4" id="KW-1185">Reference proteome</keyword>
<keyword evidence="2" id="KW-0472">Membrane</keyword>
<feature type="compositionally biased region" description="Polar residues" evidence="1">
    <location>
        <begin position="410"/>
        <end position="427"/>
    </location>
</feature>
<feature type="compositionally biased region" description="Acidic residues" evidence="1">
    <location>
        <begin position="435"/>
        <end position="445"/>
    </location>
</feature>
<name>A0A0L0SV62_ALLM3</name>
<gene>
    <name evidence="3" type="ORF">AMAG_10509</name>
</gene>
<feature type="compositionally biased region" description="Low complexity" evidence="1">
    <location>
        <begin position="205"/>
        <end position="216"/>
    </location>
</feature>
<feature type="region of interest" description="Disordered" evidence="1">
    <location>
        <begin position="1"/>
        <end position="23"/>
    </location>
</feature>
<feature type="region of interest" description="Disordered" evidence="1">
    <location>
        <begin position="303"/>
        <end position="333"/>
    </location>
</feature>
<keyword evidence="2" id="KW-1133">Transmembrane helix</keyword>
<organism evidence="3 4">
    <name type="scientific">Allomyces macrogynus (strain ATCC 38327)</name>
    <name type="common">Allomyces javanicus var. macrogynus</name>
    <dbReference type="NCBI Taxonomy" id="578462"/>
    <lineage>
        <taxon>Eukaryota</taxon>
        <taxon>Fungi</taxon>
        <taxon>Fungi incertae sedis</taxon>
        <taxon>Blastocladiomycota</taxon>
        <taxon>Blastocladiomycetes</taxon>
        <taxon>Blastocladiales</taxon>
        <taxon>Blastocladiaceae</taxon>
        <taxon>Allomyces</taxon>
    </lineage>
</organism>
<reference evidence="4" key="2">
    <citation type="submission" date="2009-11" db="EMBL/GenBank/DDBJ databases">
        <title>The Genome Sequence of Allomyces macrogynus strain ATCC 38327.</title>
        <authorList>
            <consortium name="The Broad Institute Genome Sequencing Platform"/>
            <person name="Russ C."/>
            <person name="Cuomo C."/>
            <person name="Shea T."/>
            <person name="Young S.K."/>
            <person name="Zeng Q."/>
            <person name="Koehrsen M."/>
            <person name="Haas B."/>
            <person name="Borodovsky M."/>
            <person name="Guigo R."/>
            <person name="Alvarado L."/>
            <person name="Berlin A."/>
            <person name="Borenstein D."/>
            <person name="Chen Z."/>
            <person name="Engels R."/>
            <person name="Freedman E."/>
            <person name="Gellesch M."/>
            <person name="Goldberg J."/>
            <person name="Griggs A."/>
            <person name="Gujja S."/>
            <person name="Heiman D."/>
            <person name="Hepburn T."/>
            <person name="Howarth C."/>
            <person name="Jen D."/>
            <person name="Larson L."/>
            <person name="Lewis B."/>
            <person name="Mehta T."/>
            <person name="Park D."/>
            <person name="Pearson M."/>
            <person name="Roberts A."/>
            <person name="Saif S."/>
            <person name="Shenoy N."/>
            <person name="Sisk P."/>
            <person name="Stolte C."/>
            <person name="Sykes S."/>
            <person name="Walk T."/>
            <person name="White J."/>
            <person name="Yandava C."/>
            <person name="Burger G."/>
            <person name="Gray M.W."/>
            <person name="Holland P.W.H."/>
            <person name="King N."/>
            <person name="Lang F.B.F."/>
            <person name="Roger A.J."/>
            <person name="Ruiz-Trillo I."/>
            <person name="Lander E."/>
            <person name="Nusbaum C."/>
        </authorList>
    </citation>
    <scope>NUCLEOTIDE SEQUENCE [LARGE SCALE GENOMIC DNA]</scope>
    <source>
        <strain evidence="4">ATCC 38327</strain>
    </source>
</reference>
<dbReference type="EMBL" id="GG745349">
    <property type="protein sequence ID" value="KNE66280.1"/>
    <property type="molecule type" value="Genomic_DNA"/>
</dbReference>
<keyword evidence="2" id="KW-0812">Transmembrane</keyword>
<feature type="compositionally biased region" description="Pro residues" evidence="1">
    <location>
        <begin position="467"/>
        <end position="477"/>
    </location>
</feature>
<protein>
    <submittedName>
        <fullName evidence="3">Uncharacterized protein</fullName>
    </submittedName>
</protein>
<feature type="region of interest" description="Disordered" evidence="1">
    <location>
        <begin position="247"/>
        <end position="267"/>
    </location>
</feature>
<feature type="region of interest" description="Disordered" evidence="1">
    <location>
        <begin position="143"/>
        <end position="178"/>
    </location>
</feature>
<dbReference type="Proteomes" id="UP000054350">
    <property type="component" value="Unassembled WGS sequence"/>
</dbReference>
<feature type="transmembrane region" description="Helical" evidence="2">
    <location>
        <begin position="29"/>
        <end position="51"/>
    </location>
</feature>
<sequence length="538" mass="54514">MSAPAAAASAAATAPDTGGSSSGGLSPAALTVAIVVPLLTIALALFGCFVYRERRRLDRLAHRGAEHRVRQETLARNRDRAATLARTMGDGPSPPPPNGGKSGILPGLAHPHAAVSPHAVPLDTPSPTPATFAFVSVDSIPSPGPARPHLPSMAGVASSSASASGASASTHHGRKLKHAARRVMNLLPRSGSGLAVITGGGPSARGGSASPPSGLPDGEGDDGDSVHPNGKRATIESIQSVQWVAALPPPSLEPGSPTAASPRSANASGYSSVVSYSSYAGAPRFSSRARSGSLLAMHSVAAESNARPGERPPSWLASVTSSAAHAPPPPPFDVTPVPNSAPASMRATSPPPIPLGFAMTNLLQATPLAARGAGARASWRSSVSSVVPPAPSPLGPGPAVDRRRPHVASPTRTHAASAPTSHRTSAIWSDAATEGSEEGVDEDDDPQRIAKIEHDRHSVVISDGAHPWPPPPPPPPSHHLSPVEDLDDPQEAVAVAVEGGSTATRRPASAALDAFMDGVDLEVEARARAAPPPPAYSR</sequence>
<feature type="region of interest" description="Disordered" evidence="1">
    <location>
        <begin position="194"/>
        <end position="230"/>
    </location>
</feature>
<proteinExistence type="predicted"/>